<feature type="region of interest" description="Disordered" evidence="1">
    <location>
        <begin position="1"/>
        <end position="23"/>
    </location>
</feature>
<sequence length="290" mass="29882">MNTTPTPLPSTPPLTPADTTTEENSAIAAAATRGSARALLQRTALQTRSAAAKTASNTASRVGVGRIPVKQLAKVADKTATGLDLQESMDVGSIKRARGFRARLSGVSAGVKEFARVGILGVVAWEGYDGLMEYGRGRLYKGKGGDDPTVKLACASGFAAGSAHAFASLGFDLVRSATPKFPAYRVFSHGASHMVLFGAYEFGAGAGLSEPGGGGDVEAGHALKVGMIGGTAGVASQVVSTITENMENVGRIKETPKIPGFRTMLTSAFLPSALAFMAFEYGKEVYGEEG</sequence>
<organism evidence="2 3">
    <name type="scientific">Triparma retinervis</name>
    <dbReference type="NCBI Taxonomy" id="2557542"/>
    <lineage>
        <taxon>Eukaryota</taxon>
        <taxon>Sar</taxon>
        <taxon>Stramenopiles</taxon>
        <taxon>Ochrophyta</taxon>
        <taxon>Bolidophyceae</taxon>
        <taxon>Parmales</taxon>
        <taxon>Triparmaceae</taxon>
        <taxon>Triparma</taxon>
    </lineage>
</organism>
<reference evidence="2" key="1">
    <citation type="submission" date="2022-07" db="EMBL/GenBank/DDBJ databases">
        <title>Genome analysis of Parmales, a sister group of diatoms, reveals the evolutionary specialization of diatoms from phago-mixotrophs to photoautotrophs.</title>
        <authorList>
            <person name="Ban H."/>
            <person name="Sato S."/>
            <person name="Yoshikawa S."/>
            <person name="Kazumasa Y."/>
            <person name="Nakamura Y."/>
            <person name="Ichinomiya M."/>
            <person name="Saitoh K."/>
            <person name="Sato N."/>
            <person name="Blanc-Mathieu R."/>
            <person name="Endo H."/>
            <person name="Kuwata A."/>
            <person name="Ogata H."/>
        </authorList>
    </citation>
    <scope>NUCLEOTIDE SEQUENCE</scope>
</reference>
<feature type="compositionally biased region" description="Pro residues" evidence="1">
    <location>
        <begin position="1"/>
        <end position="15"/>
    </location>
</feature>
<dbReference type="OrthoDB" id="203361at2759"/>
<proteinExistence type="predicted"/>
<dbReference type="EMBL" id="BRXZ01001690">
    <property type="protein sequence ID" value="GMH76710.1"/>
    <property type="molecule type" value="Genomic_DNA"/>
</dbReference>
<dbReference type="AlphaFoldDB" id="A0A9W7AVH6"/>
<evidence type="ECO:0000313" key="3">
    <source>
        <dbReference type="Proteomes" id="UP001165082"/>
    </source>
</evidence>
<protein>
    <submittedName>
        <fullName evidence="2">Uncharacterized protein</fullName>
    </submittedName>
</protein>
<gene>
    <name evidence="2" type="ORF">TrRE_jg7848</name>
</gene>
<keyword evidence="3" id="KW-1185">Reference proteome</keyword>
<evidence type="ECO:0000313" key="2">
    <source>
        <dbReference type="EMBL" id="GMH76710.1"/>
    </source>
</evidence>
<comment type="caution">
    <text evidence="2">The sequence shown here is derived from an EMBL/GenBank/DDBJ whole genome shotgun (WGS) entry which is preliminary data.</text>
</comment>
<evidence type="ECO:0000256" key="1">
    <source>
        <dbReference type="SAM" id="MobiDB-lite"/>
    </source>
</evidence>
<name>A0A9W7AVH6_9STRA</name>
<accession>A0A9W7AVH6</accession>
<dbReference type="Proteomes" id="UP001165082">
    <property type="component" value="Unassembled WGS sequence"/>
</dbReference>